<protein>
    <submittedName>
        <fullName evidence="2">Uncharacterized protein</fullName>
    </submittedName>
</protein>
<dbReference type="GeneID" id="93619086"/>
<gene>
    <name evidence="2" type="ORF">RO3G_12121</name>
</gene>
<feature type="region of interest" description="Disordered" evidence="1">
    <location>
        <begin position="65"/>
        <end position="99"/>
    </location>
</feature>
<dbReference type="EMBL" id="CH476741">
    <property type="protein sequence ID" value="EIE87410.1"/>
    <property type="molecule type" value="Genomic_DNA"/>
</dbReference>
<evidence type="ECO:0000256" key="1">
    <source>
        <dbReference type="SAM" id="MobiDB-lite"/>
    </source>
</evidence>
<dbReference type="VEuPathDB" id="FungiDB:RO3G_12121"/>
<sequence>MTESGTIIHYQKSTATIPTTQSHMSQAAYFLLTRTIILNFKKLEIICEAGLRDSVDFLAQPLGGKTSDVFFKSNSPLSSQDSEESTSSEEDSTNSKNNWMEVEQARRALKLIDDKMKGISFDDDVLTCEGWEDIVCFKETDV</sequence>
<proteinExistence type="predicted"/>
<dbReference type="RefSeq" id="XP_067522806.1">
    <property type="nucleotide sequence ID" value="XM_067666705.1"/>
</dbReference>
<accession>I1CG30</accession>
<dbReference type="Proteomes" id="UP000009138">
    <property type="component" value="Unassembled WGS sequence"/>
</dbReference>
<keyword evidence="3" id="KW-1185">Reference proteome</keyword>
<dbReference type="OrthoDB" id="2282345at2759"/>
<organism evidence="2 3">
    <name type="scientific">Rhizopus delemar (strain RA 99-880 / ATCC MYA-4621 / FGSC 9543 / NRRL 43880)</name>
    <name type="common">Mucormycosis agent</name>
    <name type="synonym">Rhizopus arrhizus var. delemar</name>
    <dbReference type="NCBI Taxonomy" id="246409"/>
    <lineage>
        <taxon>Eukaryota</taxon>
        <taxon>Fungi</taxon>
        <taxon>Fungi incertae sedis</taxon>
        <taxon>Mucoromycota</taxon>
        <taxon>Mucoromycotina</taxon>
        <taxon>Mucoromycetes</taxon>
        <taxon>Mucorales</taxon>
        <taxon>Mucorineae</taxon>
        <taxon>Rhizopodaceae</taxon>
        <taxon>Rhizopus</taxon>
    </lineage>
</organism>
<evidence type="ECO:0000313" key="2">
    <source>
        <dbReference type="EMBL" id="EIE87410.1"/>
    </source>
</evidence>
<reference evidence="2 3" key="1">
    <citation type="journal article" date="2009" name="PLoS Genet.">
        <title>Genomic analysis of the basal lineage fungus Rhizopus oryzae reveals a whole-genome duplication.</title>
        <authorList>
            <person name="Ma L.-J."/>
            <person name="Ibrahim A.S."/>
            <person name="Skory C."/>
            <person name="Grabherr M.G."/>
            <person name="Burger G."/>
            <person name="Butler M."/>
            <person name="Elias M."/>
            <person name="Idnurm A."/>
            <person name="Lang B.F."/>
            <person name="Sone T."/>
            <person name="Abe A."/>
            <person name="Calvo S.E."/>
            <person name="Corrochano L.M."/>
            <person name="Engels R."/>
            <person name="Fu J."/>
            <person name="Hansberg W."/>
            <person name="Kim J.-M."/>
            <person name="Kodira C.D."/>
            <person name="Koehrsen M.J."/>
            <person name="Liu B."/>
            <person name="Miranda-Saavedra D."/>
            <person name="O'Leary S."/>
            <person name="Ortiz-Castellanos L."/>
            <person name="Poulter R."/>
            <person name="Rodriguez-Romero J."/>
            <person name="Ruiz-Herrera J."/>
            <person name="Shen Y.-Q."/>
            <person name="Zeng Q."/>
            <person name="Galagan J."/>
            <person name="Birren B.W."/>
            <person name="Cuomo C.A."/>
            <person name="Wickes B.L."/>
        </authorList>
    </citation>
    <scope>NUCLEOTIDE SEQUENCE [LARGE SCALE GENOMIC DNA]</scope>
    <source>
        <strain evidence="3">RA 99-880 / ATCC MYA-4621 / FGSC 9543 / NRRL 43880</strain>
    </source>
</reference>
<name>I1CG30_RHIO9</name>
<dbReference type="AlphaFoldDB" id="I1CG30"/>
<evidence type="ECO:0000313" key="3">
    <source>
        <dbReference type="Proteomes" id="UP000009138"/>
    </source>
</evidence>
<dbReference type="InParanoid" id="I1CG30"/>
<feature type="compositionally biased region" description="Acidic residues" evidence="1">
    <location>
        <begin position="81"/>
        <end position="92"/>
    </location>
</feature>